<proteinExistence type="predicted"/>
<evidence type="ECO:0000313" key="2">
    <source>
        <dbReference type="EMBL" id="EME31569.1"/>
    </source>
</evidence>
<sequence>MWSLNLQNMEEYGDEDGCVTPTSQAIRVSLDRPPSPPKKRHKKPDRIGKNLEFGKSKYWRNSSSEVRRYSWSGKCSSCGELSKLRPGRTICFRLDCALHHVGSKLD</sequence>
<name>M2Y6U0_GALSU</name>
<keyword evidence="3" id="KW-1185">Reference proteome</keyword>
<dbReference type="EMBL" id="KB454491">
    <property type="protein sequence ID" value="EME31569.1"/>
    <property type="molecule type" value="Genomic_DNA"/>
</dbReference>
<gene>
    <name evidence="2" type="ORF">Gasu_12410</name>
</gene>
<organism evidence="2 3">
    <name type="scientific">Galdieria sulphuraria</name>
    <name type="common">Red alga</name>
    <dbReference type="NCBI Taxonomy" id="130081"/>
    <lineage>
        <taxon>Eukaryota</taxon>
        <taxon>Rhodophyta</taxon>
        <taxon>Bangiophyceae</taxon>
        <taxon>Galdieriales</taxon>
        <taxon>Galdieriaceae</taxon>
        <taxon>Galdieria</taxon>
    </lineage>
</organism>
<dbReference type="Proteomes" id="UP000030680">
    <property type="component" value="Unassembled WGS sequence"/>
</dbReference>
<dbReference type="Gramene" id="EME31569">
    <property type="protein sequence ID" value="EME31569"/>
    <property type="gene ID" value="Gasu_12410"/>
</dbReference>
<reference evidence="3" key="1">
    <citation type="journal article" date="2013" name="Science">
        <title>Gene transfer from bacteria and archaea facilitated evolution of an extremophilic eukaryote.</title>
        <authorList>
            <person name="Schonknecht G."/>
            <person name="Chen W.H."/>
            <person name="Ternes C.M."/>
            <person name="Barbier G.G."/>
            <person name="Shrestha R.P."/>
            <person name="Stanke M."/>
            <person name="Brautigam A."/>
            <person name="Baker B.J."/>
            <person name="Banfield J.F."/>
            <person name="Garavito R.M."/>
            <person name="Carr K."/>
            <person name="Wilkerson C."/>
            <person name="Rensing S.A."/>
            <person name="Gagneul D."/>
            <person name="Dickenson N.E."/>
            <person name="Oesterhelt C."/>
            <person name="Lercher M.J."/>
            <person name="Weber A.P."/>
        </authorList>
    </citation>
    <scope>NUCLEOTIDE SEQUENCE [LARGE SCALE GENOMIC DNA]</scope>
    <source>
        <strain evidence="3">074W</strain>
    </source>
</reference>
<evidence type="ECO:0000313" key="3">
    <source>
        <dbReference type="Proteomes" id="UP000030680"/>
    </source>
</evidence>
<dbReference type="GeneID" id="17090205"/>
<feature type="region of interest" description="Disordered" evidence="1">
    <location>
        <begin position="27"/>
        <end position="50"/>
    </location>
</feature>
<accession>M2Y6U0</accession>
<dbReference type="KEGG" id="gsl:Gasu_12410"/>
<dbReference type="AlphaFoldDB" id="M2Y6U0"/>
<dbReference type="OrthoDB" id="8053at2759"/>
<evidence type="ECO:0000256" key="1">
    <source>
        <dbReference type="SAM" id="MobiDB-lite"/>
    </source>
</evidence>
<dbReference type="RefSeq" id="XP_005708089.1">
    <property type="nucleotide sequence ID" value="XM_005708032.1"/>
</dbReference>
<protein>
    <submittedName>
        <fullName evidence="2">Uncharacterized protein</fullName>
    </submittedName>
</protein>